<evidence type="ECO:0000256" key="2">
    <source>
        <dbReference type="ARBA" id="ARBA00023125"/>
    </source>
</evidence>
<dbReference type="RefSeq" id="WP_256166546.1">
    <property type="nucleotide sequence ID" value="NZ_JANGBQ010000024.1"/>
</dbReference>
<dbReference type="Proteomes" id="UP001205035">
    <property type="component" value="Unassembled WGS sequence"/>
</dbReference>
<evidence type="ECO:0000256" key="3">
    <source>
        <dbReference type="ARBA" id="ARBA00023163"/>
    </source>
</evidence>
<keyword evidence="2" id="KW-0238">DNA-binding</keyword>
<keyword evidence="3" id="KW-0804">Transcription</keyword>
<dbReference type="InterPro" id="IPR039418">
    <property type="entry name" value="LexA-like"/>
</dbReference>
<reference evidence="5" key="1">
    <citation type="submission" date="2022-06" db="EMBL/GenBank/DDBJ databases">
        <title>Isolation of gut microbiota from human fecal samples.</title>
        <authorList>
            <person name="Pamer E.G."/>
            <person name="Barat B."/>
            <person name="Waligurski E."/>
            <person name="Medina S."/>
            <person name="Paddock L."/>
            <person name="Mostad J."/>
        </authorList>
    </citation>
    <scope>NUCLEOTIDE SEQUENCE</scope>
    <source>
        <strain evidence="5">DFI.6.22</strain>
    </source>
</reference>
<keyword evidence="1" id="KW-0805">Transcription regulation</keyword>
<feature type="domain" description="Peptidase S24/S26A/S26B/S26C" evidence="4">
    <location>
        <begin position="117"/>
        <end position="196"/>
    </location>
</feature>
<name>A0AAJ1CIB4_9BACT</name>
<dbReference type="InterPro" id="IPR036286">
    <property type="entry name" value="LexA/Signal_pep-like_sf"/>
</dbReference>
<gene>
    <name evidence="5" type="ORF">NE651_13315</name>
</gene>
<dbReference type="GO" id="GO:0003677">
    <property type="term" value="F:DNA binding"/>
    <property type="evidence" value="ECO:0007669"/>
    <property type="project" value="UniProtKB-KW"/>
</dbReference>
<dbReference type="SUPFAM" id="SSF51306">
    <property type="entry name" value="LexA/Signal peptidase"/>
    <property type="match status" value="1"/>
</dbReference>
<dbReference type="InterPro" id="IPR015927">
    <property type="entry name" value="Peptidase_S24_S26A/B/C"/>
</dbReference>
<evidence type="ECO:0000256" key="1">
    <source>
        <dbReference type="ARBA" id="ARBA00023015"/>
    </source>
</evidence>
<dbReference type="Gene3D" id="2.10.109.10">
    <property type="entry name" value="Umud Fragment, subunit A"/>
    <property type="match status" value="1"/>
</dbReference>
<dbReference type="PANTHER" id="PTHR40661:SF1">
    <property type="entry name" value="HTH CRO_C1-TYPE DOMAIN-CONTAINING PROTEIN"/>
    <property type="match status" value="1"/>
</dbReference>
<organism evidence="5 6">
    <name type="scientific">Alistipes onderdonkii</name>
    <dbReference type="NCBI Taxonomy" id="328813"/>
    <lineage>
        <taxon>Bacteria</taxon>
        <taxon>Pseudomonadati</taxon>
        <taxon>Bacteroidota</taxon>
        <taxon>Bacteroidia</taxon>
        <taxon>Bacteroidales</taxon>
        <taxon>Rikenellaceae</taxon>
        <taxon>Alistipes</taxon>
    </lineage>
</organism>
<dbReference type="AlphaFoldDB" id="A0AAJ1CIB4"/>
<dbReference type="Pfam" id="PF00717">
    <property type="entry name" value="Peptidase_S24"/>
    <property type="match status" value="1"/>
</dbReference>
<comment type="caution">
    <text evidence="5">The sequence shown here is derived from an EMBL/GenBank/DDBJ whole genome shotgun (WGS) entry which is preliminary data.</text>
</comment>
<dbReference type="CDD" id="cd06529">
    <property type="entry name" value="S24_LexA-like"/>
    <property type="match status" value="1"/>
</dbReference>
<dbReference type="EMBL" id="JANGBQ010000024">
    <property type="protein sequence ID" value="MCQ5083862.1"/>
    <property type="molecule type" value="Genomic_DNA"/>
</dbReference>
<accession>A0AAJ1CIB4</accession>
<evidence type="ECO:0000313" key="5">
    <source>
        <dbReference type="EMBL" id="MCQ5083862.1"/>
    </source>
</evidence>
<evidence type="ECO:0000259" key="4">
    <source>
        <dbReference type="Pfam" id="PF00717"/>
    </source>
</evidence>
<evidence type="ECO:0000313" key="6">
    <source>
        <dbReference type="Proteomes" id="UP001205035"/>
    </source>
</evidence>
<proteinExistence type="predicted"/>
<sequence>MESTVKDRLIKYLEEKKISKSEFGRRIGVSSAFITSMRQSMQPDKLERIALNFPDLNTEWLMTGKGYMIKGENSLMQTNYEDVKMIPLLPLTAQGGTLNDFIVSVKPDDCEKIVSPIKGAEFAMTVSGDSMEPEYPSGAKILLKKINEKAFIEWGRVYVLDTCNGSVIKKIMPGSTAEVVTCISLNQHYPPFEVAFGDMYGMYRVLMLMSEK</sequence>
<dbReference type="PANTHER" id="PTHR40661">
    <property type="match status" value="1"/>
</dbReference>
<protein>
    <submittedName>
        <fullName evidence="5">Helix-turn-helix transcriptional regulator</fullName>
    </submittedName>
</protein>